<sequence length="134" mass="14666">MQEEEEEDNAEDHSEEGEGGAYQQEEDRGFTMWLKDLGEITDDDEYDIEVEAGAAPGSPEELVELLFGLTLALATQPVVNGQPQTTVLVYFSGILGFSLSLGGSAFLPARSYISNLSGLIYILRLVFLEYALPL</sequence>
<feature type="transmembrane region" description="Helical" evidence="2">
    <location>
        <begin position="87"/>
        <end position="106"/>
    </location>
</feature>
<name>W9ZRA3_FUSOX</name>
<gene>
    <name evidence="3" type="ORF">FOMG_19598</name>
</gene>
<proteinExistence type="predicted"/>
<feature type="compositionally biased region" description="Acidic residues" evidence="1">
    <location>
        <begin position="1"/>
        <end position="18"/>
    </location>
</feature>
<dbReference type="HOGENOM" id="CLU_1896312_0_0_1"/>
<reference evidence="3" key="1">
    <citation type="submission" date="2012-04" db="EMBL/GenBank/DDBJ databases">
        <title>The Genome Sequence of Fusarium oxysporum melonis.</title>
        <authorList>
            <consortium name="The Broad Institute Genome Sequencing Platform"/>
            <person name="Ma L.-J."/>
            <person name="Gale L.R."/>
            <person name="Schwartz D.C."/>
            <person name="Zhou S."/>
            <person name="Corby-Kistler H."/>
            <person name="Young S.K."/>
            <person name="Zeng Q."/>
            <person name="Gargeya S."/>
            <person name="Fitzgerald M."/>
            <person name="Haas B."/>
            <person name="Abouelleil A."/>
            <person name="Alvarado L."/>
            <person name="Arachchi H.M."/>
            <person name="Berlin A."/>
            <person name="Brown A."/>
            <person name="Chapman S.B."/>
            <person name="Chen Z."/>
            <person name="Dunbar C."/>
            <person name="Freedman E."/>
            <person name="Gearin G."/>
            <person name="Goldberg J."/>
            <person name="Griggs A."/>
            <person name="Gujja S."/>
            <person name="Heiman D."/>
            <person name="Howarth C."/>
            <person name="Larson L."/>
            <person name="Lui A."/>
            <person name="MacDonald P.J.P."/>
            <person name="Montmayeur A."/>
            <person name="Murphy C."/>
            <person name="Neiman D."/>
            <person name="Pearson M."/>
            <person name="Priest M."/>
            <person name="Roberts A."/>
            <person name="Saif S."/>
            <person name="Shea T."/>
            <person name="Shenoy N."/>
            <person name="Sisk P."/>
            <person name="Stolte C."/>
            <person name="Sykes S."/>
            <person name="Wortman J."/>
            <person name="Nusbaum C."/>
            <person name="Birren B."/>
        </authorList>
    </citation>
    <scope>NUCLEOTIDE SEQUENCE</scope>
    <source>
        <strain evidence="3">26406</strain>
    </source>
</reference>
<keyword evidence="2" id="KW-0472">Membrane</keyword>
<feature type="region of interest" description="Disordered" evidence="1">
    <location>
        <begin position="1"/>
        <end position="26"/>
    </location>
</feature>
<protein>
    <submittedName>
        <fullName evidence="3">Uncharacterized protein</fullName>
    </submittedName>
</protein>
<dbReference type="Proteomes" id="UP000030703">
    <property type="component" value="Unassembled WGS sequence"/>
</dbReference>
<keyword evidence="2" id="KW-1133">Transmembrane helix</keyword>
<accession>W9ZRA3</accession>
<dbReference type="AlphaFoldDB" id="W9ZRA3"/>
<keyword evidence="2" id="KW-0812">Transmembrane</keyword>
<dbReference type="OrthoDB" id="5106623at2759"/>
<evidence type="ECO:0000313" key="3">
    <source>
        <dbReference type="EMBL" id="EXK23641.1"/>
    </source>
</evidence>
<reference evidence="3" key="2">
    <citation type="submission" date="2014-02" db="EMBL/GenBank/DDBJ databases">
        <title>Annotation of the Genome Sequence of Fusarium oxysporum f. sp. melonis 26406.</title>
        <authorList>
            <consortium name="The Broad Institute Genomics Platform"/>
            <person name="Ma L.-J."/>
            <person name="Corby-Kistler H."/>
            <person name="Broz K."/>
            <person name="Gale L.R."/>
            <person name="Jonkers W."/>
            <person name="O'Donnell K."/>
            <person name="Ploetz R."/>
            <person name="Steinberg C."/>
            <person name="Schwartz D.C."/>
            <person name="VanEtten H."/>
            <person name="Zhou S."/>
            <person name="Young S.K."/>
            <person name="Zeng Q."/>
            <person name="Gargeya S."/>
            <person name="Fitzgerald M."/>
            <person name="Abouelleil A."/>
            <person name="Alvarado L."/>
            <person name="Chapman S.B."/>
            <person name="Gainer-Dewar J."/>
            <person name="Goldberg J."/>
            <person name="Griggs A."/>
            <person name="Gujja S."/>
            <person name="Hansen M."/>
            <person name="Howarth C."/>
            <person name="Imamovic A."/>
            <person name="Ireland A."/>
            <person name="Larimer J."/>
            <person name="McCowan C."/>
            <person name="Murphy C."/>
            <person name="Pearson M."/>
            <person name="Poon T.W."/>
            <person name="Priest M."/>
            <person name="Roberts A."/>
            <person name="Saif S."/>
            <person name="Shea T."/>
            <person name="Sykes S."/>
            <person name="Wortman J."/>
            <person name="Nusbaum C."/>
            <person name="Birren B."/>
        </authorList>
    </citation>
    <scope>NUCLEOTIDE SEQUENCE</scope>
    <source>
        <strain evidence="3">26406</strain>
    </source>
</reference>
<evidence type="ECO:0000256" key="1">
    <source>
        <dbReference type="SAM" id="MobiDB-lite"/>
    </source>
</evidence>
<evidence type="ECO:0000256" key="2">
    <source>
        <dbReference type="SAM" id="Phobius"/>
    </source>
</evidence>
<organism evidence="3">
    <name type="scientific">Fusarium oxysporum f. sp. melonis 26406</name>
    <dbReference type="NCBI Taxonomy" id="1089452"/>
    <lineage>
        <taxon>Eukaryota</taxon>
        <taxon>Fungi</taxon>
        <taxon>Dikarya</taxon>
        <taxon>Ascomycota</taxon>
        <taxon>Pezizomycotina</taxon>
        <taxon>Sordariomycetes</taxon>
        <taxon>Hypocreomycetidae</taxon>
        <taxon>Hypocreales</taxon>
        <taxon>Nectriaceae</taxon>
        <taxon>Fusarium</taxon>
        <taxon>Fusarium oxysporum species complex</taxon>
    </lineage>
</organism>
<dbReference type="VEuPathDB" id="FungiDB:FOMG_19598"/>
<dbReference type="EMBL" id="KI980671">
    <property type="protein sequence ID" value="EXK23641.1"/>
    <property type="molecule type" value="Genomic_DNA"/>
</dbReference>